<dbReference type="GO" id="GO:0000127">
    <property type="term" value="C:transcription factor TFIIIC complex"/>
    <property type="evidence" value="ECO:0007669"/>
    <property type="project" value="InterPro"/>
</dbReference>
<dbReference type="GO" id="GO:0005634">
    <property type="term" value="C:nucleus"/>
    <property type="evidence" value="ECO:0007669"/>
    <property type="project" value="UniProtKB-SubCell"/>
</dbReference>
<feature type="domain" description="Transcription factor IIIC subunit Tfc1/Sfc1 triple barrel" evidence="7">
    <location>
        <begin position="18"/>
        <end position="138"/>
    </location>
</feature>
<dbReference type="Proteomes" id="UP000094336">
    <property type="component" value="Unassembled WGS sequence"/>
</dbReference>
<evidence type="ECO:0000256" key="1">
    <source>
        <dbReference type="ARBA" id="ARBA00004123"/>
    </source>
</evidence>
<evidence type="ECO:0000259" key="7">
    <source>
        <dbReference type="Pfam" id="PF17682"/>
    </source>
</evidence>
<dbReference type="SUPFAM" id="SSF48371">
    <property type="entry name" value="ARM repeat"/>
    <property type="match status" value="1"/>
</dbReference>
<keyword evidence="9" id="KW-1185">Reference proteome</keyword>
<evidence type="ECO:0000259" key="6">
    <source>
        <dbReference type="Pfam" id="PF09734"/>
    </source>
</evidence>
<evidence type="ECO:0000256" key="2">
    <source>
        <dbReference type="ARBA" id="ARBA00023125"/>
    </source>
</evidence>
<dbReference type="InterPro" id="IPR019136">
    <property type="entry name" value="TF_IIIC_su-5_HTH"/>
</dbReference>
<dbReference type="GO" id="GO:0001002">
    <property type="term" value="F:RNA polymerase III type 1 promoter sequence-specific DNA binding"/>
    <property type="evidence" value="ECO:0007669"/>
    <property type="project" value="TreeGrafter"/>
</dbReference>
<gene>
    <name evidence="8" type="ORF">BABINDRAFT_13262</name>
</gene>
<evidence type="ECO:0000313" key="9">
    <source>
        <dbReference type="Proteomes" id="UP000094336"/>
    </source>
</evidence>
<feature type="compositionally biased region" description="Acidic residues" evidence="5">
    <location>
        <begin position="514"/>
        <end position="544"/>
    </location>
</feature>
<evidence type="ECO:0000256" key="3">
    <source>
        <dbReference type="ARBA" id="ARBA00023163"/>
    </source>
</evidence>
<keyword evidence="3" id="KW-0804">Transcription</keyword>
<keyword evidence="4" id="KW-0539">Nucleus</keyword>
<dbReference type="Pfam" id="PF17682">
    <property type="entry name" value="Tau95_N"/>
    <property type="match status" value="1"/>
</dbReference>
<dbReference type="InterPro" id="IPR042536">
    <property type="entry name" value="TFIIIC_tauA_Sfc1"/>
</dbReference>
<evidence type="ECO:0000256" key="5">
    <source>
        <dbReference type="SAM" id="MobiDB-lite"/>
    </source>
</evidence>
<dbReference type="GeneID" id="30144916"/>
<evidence type="ECO:0000256" key="4">
    <source>
        <dbReference type="ARBA" id="ARBA00023242"/>
    </source>
</evidence>
<dbReference type="STRING" id="984486.A0A1E3QTS0"/>
<dbReference type="EMBL" id="KV454430">
    <property type="protein sequence ID" value="ODQ80412.1"/>
    <property type="molecule type" value="Genomic_DNA"/>
</dbReference>
<dbReference type="InterPro" id="IPR016024">
    <property type="entry name" value="ARM-type_fold"/>
</dbReference>
<accession>A0A1E3QTS0</accession>
<organism evidence="8 9">
    <name type="scientific">Babjeviella inositovora NRRL Y-12698</name>
    <dbReference type="NCBI Taxonomy" id="984486"/>
    <lineage>
        <taxon>Eukaryota</taxon>
        <taxon>Fungi</taxon>
        <taxon>Dikarya</taxon>
        <taxon>Ascomycota</taxon>
        <taxon>Saccharomycotina</taxon>
        <taxon>Pichiomycetes</taxon>
        <taxon>Serinales incertae sedis</taxon>
        <taxon>Babjeviella</taxon>
    </lineage>
</organism>
<dbReference type="Pfam" id="PF09734">
    <property type="entry name" value="Tau95"/>
    <property type="match status" value="1"/>
</dbReference>
<dbReference type="RefSeq" id="XP_018985740.1">
    <property type="nucleotide sequence ID" value="XM_019127063.1"/>
</dbReference>
<sequence length="614" mass="69676">MAPKPAKKHSLDVPHLTALELPLKVRNVDKATGLLGGQQRIAKAIQNPKMNPLELRLRSAKDPYHHPLTGLVNTQKQKILLKVSIPKAQLTTENKAALAGLRISEVLGNIQNPHTVKIEPIAIIDRNFQFREMADFQYITRNDALTQQVKETVFAGDLVKIKEFTQEIFNSTHDPHENYTNKNISLPPPCRFSHTNVPHNYQYKKNPAIQVVNDQGKLKLVSKTRRIKLYTLIVNILGPTPQTPHPELVKKYRQLVEMRTDPSAGDDKLHAKSLQTLECIELLRDLFEQKPVWIRRQLNAVVPEKMRSVLKYALPHLSYIMRKGPWRQTYIKFGVDPRVDPAFWKYQSESFRLLGFFHKIAVTSRSQAGGEAGETDPKEAEKVVQNTLDTSYESDDWSKSKLVPLPTYAHAVIPEDLVFTGEKLPATLTFQIGDVLDPMVRAQLLTNPGAPTLALKPKMLSLTCHLAADGWIDCHAMDIVRKIIRYKLKRMLYDLPIEEKVLSSILATKAGEGHDDDDEEGDMDEEVVEEEDEEDEEEDEDEQESLQKVIPGVDEDEEADEAPIANVFEETGTKEEDDEDFNEQDIMTRLKKVNPEAAQKLAQLAGLLKHEDLM</sequence>
<dbReference type="GO" id="GO:0006384">
    <property type="term" value="P:transcription initiation at RNA polymerase III promoter"/>
    <property type="evidence" value="ECO:0007669"/>
    <property type="project" value="InterPro"/>
</dbReference>
<dbReference type="PANTHER" id="PTHR13230">
    <property type="entry name" value="GENERAL TRANSCRIPTION FACTOR IIIC, POLYPEPTIDE 5"/>
    <property type="match status" value="1"/>
</dbReference>
<proteinExistence type="predicted"/>
<dbReference type="InterPro" id="IPR041499">
    <property type="entry name" value="Tfc1/Sfc1_N"/>
</dbReference>
<keyword evidence="2" id="KW-0238">DNA-binding</keyword>
<name>A0A1E3QTS0_9ASCO</name>
<reference evidence="9" key="1">
    <citation type="submission" date="2016-05" db="EMBL/GenBank/DDBJ databases">
        <title>Comparative genomics of biotechnologically important yeasts.</title>
        <authorList>
            <consortium name="DOE Joint Genome Institute"/>
            <person name="Riley R."/>
            <person name="Haridas S."/>
            <person name="Wolfe K.H."/>
            <person name="Lopes M.R."/>
            <person name="Hittinger C.T."/>
            <person name="Goker M."/>
            <person name="Salamov A."/>
            <person name="Wisecaver J."/>
            <person name="Long T.M."/>
            <person name="Aerts A.L."/>
            <person name="Barry K."/>
            <person name="Choi C."/>
            <person name="Clum A."/>
            <person name="Coughlan A.Y."/>
            <person name="Deshpande S."/>
            <person name="Douglass A.P."/>
            <person name="Hanson S.J."/>
            <person name="Klenk H.-P."/>
            <person name="Labutti K."/>
            <person name="Lapidus A."/>
            <person name="Lindquist E."/>
            <person name="Lipzen A."/>
            <person name="Meier-Kolthoff J.P."/>
            <person name="Ohm R.A."/>
            <person name="Otillar R.P."/>
            <person name="Pangilinan J."/>
            <person name="Peng Y."/>
            <person name="Rokas A."/>
            <person name="Rosa C.A."/>
            <person name="Scheuner C."/>
            <person name="Sibirny A.A."/>
            <person name="Slot J.C."/>
            <person name="Stielow J.B."/>
            <person name="Sun H."/>
            <person name="Kurtzman C.P."/>
            <person name="Blackwell M."/>
            <person name="Grigoriev I.V."/>
            <person name="Jeffries T.W."/>
        </authorList>
    </citation>
    <scope>NUCLEOTIDE SEQUENCE [LARGE SCALE GENOMIC DNA]</scope>
    <source>
        <strain evidence="9">NRRL Y-12698</strain>
    </source>
</reference>
<evidence type="ECO:0000313" key="8">
    <source>
        <dbReference type="EMBL" id="ODQ80412.1"/>
    </source>
</evidence>
<comment type="subcellular location">
    <subcellularLocation>
        <location evidence="1">Nucleus</location>
    </subcellularLocation>
</comment>
<feature type="region of interest" description="Disordered" evidence="5">
    <location>
        <begin position="510"/>
        <end position="583"/>
    </location>
</feature>
<dbReference type="OrthoDB" id="5598268at2759"/>
<dbReference type="AlphaFoldDB" id="A0A1E3QTS0"/>
<feature type="domain" description="Transcription factor IIIC subunit 5 HTH" evidence="6">
    <location>
        <begin position="187"/>
        <end position="352"/>
    </location>
</feature>
<evidence type="ECO:0008006" key="10">
    <source>
        <dbReference type="Google" id="ProtNLM"/>
    </source>
</evidence>
<dbReference type="Gene3D" id="3.30.200.160">
    <property type="entry name" value="TFIIIC, subcomplex tauA, subunit Sfc1, barrel domain"/>
    <property type="match status" value="1"/>
</dbReference>
<dbReference type="InterPro" id="IPR040454">
    <property type="entry name" value="TF_IIIC_Tfc1/Sfc1"/>
</dbReference>
<dbReference type="PANTHER" id="PTHR13230:SF5">
    <property type="entry name" value="GENERAL TRANSCRIPTION FACTOR 3C POLYPEPTIDE 5"/>
    <property type="match status" value="1"/>
</dbReference>
<dbReference type="GO" id="GO:0001003">
    <property type="term" value="F:RNA polymerase III type 2 promoter sequence-specific DNA binding"/>
    <property type="evidence" value="ECO:0007669"/>
    <property type="project" value="TreeGrafter"/>
</dbReference>
<protein>
    <recommendedName>
        <fullName evidence="10">Transcription factor IIIC subunit 5 HTH domain-containing protein</fullName>
    </recommendedName>
</protein>